<feature type="chain" id="PRO_5042082264" evidence="1">
    <location>
        <begin position="22"/>
        <end position="190"/>
    </location>
</feature>
<evidence type="ECO:0000256" key="1">
    <source>
        <dbReference type="SAM" id="SignalP"/>
    </source>
</evidence>
<gene>
    <name evidence="2" type="ORF">FB45DRAFT_1054473</name>
</gene>
<comment type="caution">
    <text evidence="2">The sequence shown here is derived from an EMBL/GenBank/DDBJ whole genome shotgun (WGS) entry which is preliminary data.</text>
</comment>
<keyword evidence="1" id="KW-0732">Signal</keyword>
<feature type="signal peptide" evidence="1">
    <location>
        <begin position="1"/>
        <end position="21"/>
    </location>
</feature>
<sequence>MFKLSLSSFFVAAALASRTLAECTATFTEGAQYTVSLSANPQFSWVDNNTSGFFGVDLKTSPGTEWFLSETGFGGYVFSLASDLSSSDCLFASRNDKVPGSGKIFHSLGCLDGVGELDLDEDFVVTCETCDAAGAGGGSGCSIKSSVTTECANTAVNDLSAPAGADGTGQVRTDACSGSDFQKWDVTSVV</sequence>
<dbReference type="EMBL" id="JARKIF010000004">
    <property type="protein sequence ID" value="KAJ7642189.1"/>
    <property type="molecule type" value="Genomic_DNA"/>
</dbReference>
<accession>A0AAD7C973</accession>
<evidence type="ECO:0000313" key="2">
    <source>
        <dbReference type="EMBL" id="KAJ7642189.1"/>
    </source>
</evidence>
<name>A0AAD7C973_9AGAR</name>
<evidence type="ECO:0000313" key="3">
    <source>
        <dbReference type="Proteomes" id="UP001221142"/>
    </source>
</evidence>
<proteinExistence type="predicted"/>
<dbReference type="Proteomes" id="UP001221142">
    <property type="component" value="Unassembled WGS sequence"/>
</dbReference>
<reference evidence="2" key="1">
    <citation type="submission" date="2023-03" db="EMBL/GenBank/DDBJ databases">
        <title>Massive genome expansion in bonnet fungi (Mycena s.s.) driven by repeated elements and novel gene families across ecological guilds.</title>
        <authorList>
            <consortium name="Lawrence Berkeley National Laboratory"/>
            <person name="Harder C.B."/>
            <person name="Miyauchi S."/>
            <person name="Viragh M."/>
            <person name="Kuo A."/>
            <person name="Thoen E."/>
            <person name="Andreopoulos B."/>
            <person name="Lu D."/>
            <person name="Skrede I."/>
            <person name="Drula E."/>
            <person name="Henrissat B."/>
            <person name="Morin E."/>
            <person name="Kohler A."/>
            <person name="Barry K."/>
            <person name="LaButti K."/>
            <person name="Morin E."/>
            <person name="Salamov A."/>
            <person name="Lipzen A."/>
            <person name="Mereny Z."/>
            <person name="Hegedus B."/>
            <person name="Baldrian P."/>
            <person name="Stursova M."/>
            <person name="Weitz H."/>
            <person name="Taylor A."/>
            <person name="Grigoriev I.V."/>
            <person name="Nagy L.G."/>
            <person name="Martin F."/>
            <person name="Kauserud H."/>
        </authorList>
    </citation>
    <scope>NUCLEOTIDE SEQUENCE</scope>
    <source>
        <strain evidence="2">9284</strain>
    </source>
</reference>
<keyword evidence="3" id="KW-1185">Reference proteome</keyword>
<protein>
    <submittedName>
        <fullName evidence="2">Uncharacterized protein</fullName>
    </submittedName>
</protein>
<dbReference type="AlphaFoldDB" id="A0AAD7C973"/>
<organism evidence="2 3">
    <name type="scientific">Roridomyces roridus</name>
    <dbReference type="NCBI Taxonomy" id="1738132"/>
    <lineage>
        <taxon>Eukaryota</taxon>
        <taxon>Fungi</taxon>
        <taxon>Dikarya</taxon>
        <taxon>Basidiomycota</taxon>
        <taxon>Agaricomycotina</taxon>
        <taxon>Agaricomycetes</taxon>
        <taxon>Agaricomycetidae</taxon>
        <taxon>Agaricales</taxon>
        <taxon>Marasmiineae</taxon>
        <taxon>Mycenaceae</taxon>
        <taxon>Roridomyces</taxon>
    </lineage>
</organism>